<dbReference type="Gene3D" id="3.90.420.10">
    <property type="entry name" value="Oxidoreductase, molybdopterin-binding domain"/>
    <property type="match status" value="1"/>
</dbReference>
<dbReference type="GO" id="GO:0008482">
    <property type="term" value="F:sulfite oxidase activity"/>
    <property type="evidence" value="ECO:0007669"/>
    <property type="project" value="TreeGrafter"/>
</dbReference>
<dbReference type="SUPFAM" id="SSF81296">
    <property type="entry name" value="E set domains"/>
    <property type="match status" value="1"/>
</dbReference>
<dbReference type="GO" id="GO:0006790">
    <property type="term" value="P:sulfur compound metabolic process"/>
    <property type="evidence" value="ECO:0007669"/>
    <property type="project" value="TreeGrafter"/>
</dbReference>
<organism evidence="4 5">
    <name type="scientific">Candidatus Acidiferrum panamense</name>
    <dbReference type="NCBI Taxonomy" id="2741543"/>
    <lineage>
        <taxon>Bacteria</taxon>
        <taxon>Pseudomonadati</taxon>
        <taxon>Acidobacteriota</taxon>
        <taxon>Terriglobia</taxon>
        <taxon>Candidatus Acidiferrales</taxon>
        <taxon>Candidatus Acidiferrum</taxon>
    </lineage>
</organism>
<dbReference type="Pfam" id="PF00174">
    <property type="entry name" value="Oxidored_molyb"/>
    <property type="match status" value="1"/>
</dbReference>
<dbReference type="InterPro" id="IPR006311">
    <property type="entry name" value="TAT_signal"/>
</dbReference>
<dbReference type="InterPro" id="IPR036374">
    <property type="entry name" value="OxRdtase_Mopterin-bd_sf"/>
</dbReference>
<dbReference type="PANTHER" id="PTHR19372:SF7">
    <property type="entry name" value="SULFITE OXIDASE, MITOCHONDRIAL"/>
    <property type="match status" value="1"/>
</dbReference>
<dbReference type="Gene3D" id="2.60.40.650">
    <property type="match status" value="1"/>
</dbReference>
<dbReference type="GO" id="GO:0043546">
    <property type="term" value="F:molybdopterin cofactor binding"/>
    <property type="evidence" value="ECO:0007669"/>
    <property type="project" value="TreeGrafter"/>
</dbReference>
<evidence type="ECO:0000313" key="4">
    <source>
        <dbReference type="EMBL" id="MBA0087212.1"/>
    </source>
</evidence>
<dbReference type="SUPFAM" id="SSF56524">
    <property type="entry name" value="Oxidoreductase molybdopterin-binding domain"/>
    <property type="match status" value="1"/>
</dbReference>
<feature type="region of interest" description="Disordered" evidence="1">
    <location>
        <begin position="1"/>
        <end position="22"/>
    </location>
</feature>
<dbReference type="Proteomes" id="UP000567293">
    <property type="component" value="Unassembled WGS sequence"/>
</dbReference>
<reference evidence="4" key="1">
    <citation type="submission" date="2020-06" db="EMBL/GenBank/DDBJ databases">
        <title>Legume-microbial interactions unlock mineral nutrients during tropical forest succession.</title>
        <authorList>
            <person name="Epihov D.Z."/>
        </authorList>
    </citation>
    <scope>NUCLEOTIDE SEQUENCE [LARGE SCALE GENOMIC DNA]</scope>
    <source>
        <strain evidence="4">Pan2503</strain>
    </source>
</reference>
<evidence type="ECO:0000259" key="3">
    <source>
        <dbReference type="Pfam" id="PF03404"/>
    </source>
</evidence>
<evidence type="ECO:0000256" key="1">
    <source>
        <dbReference type="SAM" id="MobiDB-lite"/>
    </source>
</evidence>
<gene>
    <name evidence="4" type="primary">soxC</name>
    <name evidence="4" type="ORF">HRJ53_19690</name>
</gene>
<dbReference type="GO" id="GO:0030151">
    <property type="term" value="F:molybdenum ion binding"/>
    <property type="evidence" value="ECO:0007669"/>
    <property type="project" value="InterPro"/>
</dbReference>
<accession>A0A7V8SYZ5</accession>
<dbReference type="PROSITE" id="PS51318">
    <property type="entry name" value="TAT"/>
    <property type="match status" value="1"/>
</dbReference>
<dbReference type="InterPro" id="IPR000572">
    <property type="entry name" value="OxRdtase_Mopterin-bd_dom"/>
</dbReference>
<dbReference type="AlphaFoldDB" id="A0A7V8SYZ5"/>
<dbReference type="PANTHER" id="PTHR19372">
    <property type="entry name" value="SULFITE REDUCTASE"/>
    <property type="match status" value="1"/>
</dbReference>
<feature type="domain" description="Moybdenum cofactor oxidoreductase dimerisation" evidence="3">
    <location>
        <begin position="309"/>
        <end position="400"/>
    </location>
</feature>
<sequence>MSIRKNRTRDFASSPPEPVAGNGLLHRRALLERGVMLAGAVATGAGSQLASASAEPLTNGPWSLAPGVPIPPYGQPSKFEQKVVRTLSNPKLEPRTSGARTPHHLLNGTITPNGLHFVVARGGETEIDPDKHRLLIHGLVRQPMIYTVDALHRYPMVSRISFVECGGNSAPLYSKEPIQGNVQALHGLCSCAEWTGVALATLLDEVGVDPKAKWFIAEGADLPTMNKSIPLAKAMDDAMIALYQNGEAINPSNGYPMRLLLPGYEGNMNVKWLRRIKLVDSPVMAINETKQYTILRPDGKAWQFYFPQEVKSFITHPSPGLSIKGPGFYEISGISFSGNGRISKVEVSADGGKSWAQAALQQPVLSKAFTRFRMAWNWDGGPVILQSRATDEAGNVQPSREAFIAERGPPRGTPNVAAFTMEHCNAITSWGINPKGEVSHVYA</sequence>
<dbReference type="EMBL" id="JACDQQ010001887">
    <property type="protein sequence ID" value="MBA0087212.1"/>
    <property type="molecule type" value="Genomic_DNA"/>
</dbReference>
<dbReference type="InterPro" id="IPR005066">
    <property type="entry name" value="MoCF_OxRdtse_dimer"/>
</dbReference>
<protein>
    <submittedName>
        <fullName evidence="4">Sulfite dehydrogenase</fullName>
        <ecNumber evidence="4">1.8.2.1</ecNumber>
    </submittedName>
</protein>
<proteinExistence type="predicted"/>
<dbReference type="Pfam" id="PF03404">
    <property type="entry name" value="Mo-co_dimer"/>
    <property type="match status" value="1"/>
</dbReference>
<keyword evidence="5" id="KW-1185">Reference proteome</keyword>
<dbReference type="InterPro" id="IPR030835">
    <property type="entry name" value="Sulfite_DH_SoxC"/>
</dbReference>
<dbReference type="NCBIfam" id="TIGR04555">
    <property type="entry name" value="sulfite_DH_soxC"/>
    <property type="match status" value="1"/>
</dbReference>
<keyword evidence="4" id="KW-0560">Oxidoreductase</keyword>
<comment type="caution">
    <text evidence="4">The sequence shown here is derived from an EMBL/GenBank/DDBJ whole genome shotgun (WGS) entry which is preliminary data.</text>
</comment>
<name>A0A7V8SYZ5_9BACT</name>
<feature type="domain" description="Oxidoreductase molybdopterin-binding" evidence="2">
    <location>
        <begin position="126"/>
        <end position="282"/>
    </location>
</feature>
<evidence type="ECO:0000259" key="2">
    <source>
        <dbReference type="Pfam" id="PF00174"/>
    </source>
</evidence>
<dbReference type="GO" id="GO:0050310">
    <property type="term" value="F:sulfite dehydrogenase activity"/>
    <property type="evidence" value="ECO:0007669"/>
    <property type="project" value="UniProtKB-EC"/>
</dbReference>
<evidence type="ECO:0000313" key="5">
    <source>
        <dbReference type="Proteomes" id="UP000567293"/>
    </source>
</evidence>
<dbReference type="GO" id="GO:0020037">
    <property type="term" value="F:heme binding"/>
    <property type="evidence" value="ECO:0007669"/>
    <property type="project" value="TreeGrafter"/>
</dbReference>
<dbReference type="InterPro" id="IPR014756">
    <property type="entry name" value="Ig_E-set"/>
</dbReference>
<dbReference type="EC" id="1.8.2.1" evidence="4"/>